<name>A0ABX8WL25_9HYPH</name>
<dbReference type="PANTHER" id="PTHR30085">
    <property type="entry name" value="AMINO ACID ABC TRANSPORTER PERMEASE"/>
    <property type="match status" value="1"/>
</dbReference>
<evidence type="ECO:0000256" key="4">
    <source>
        <dbReference type="RuleBase" id="RU003744"/>
    </source>
</evidence>
<proteinExistence type="inferred from homology"/>
<evidence type="ECO:0000256" key="1">
    <source>
        <dbReference type="ARBA" id="ARBA00010333"/>
    </source>
</evidence>
<dbReference type="PROSITE" id="PS01039">
    <property type="entry name" value="SBP_BACTERIAL_3"/>
    <property type="match status" value="1"/>
</dbReference>
<reference evidence="6 7" key="1">
    <citation type="submission" date="2021-08" db="EMBL/GenBank/DDBJ databases">
        <title>Devosia salina sp. nov., isolated from the South China Sea sediment.</title>
        <authorList>
            <person name="Zhou Z."/>
        </authorList>
    </citation>
    <scope>NUCLEOTIDE SEQUENCE [LARGE SCALE GENOMIC DNA]</scope>
    <source>
        <strain evidence="6 7">SCS-3</strain>
    </source>
</reference>
<dbReference type="PANTHER" id="PTHR30085:SF7">
    <property type="entry name" value="AMINO-ACID ABC TRANSPORTER-BINDING PROTEIN YHDW-RELATED"/>
    <property type="match status" value="1"/>
</dbReference>
<dbReference type="SUPFAM" id="SSF53850">
    <property type="entry name" value="Periplasmic binding protein-like II"/>
    <property type="match status" value="1"/>
</dbReference>
<evidence type="ECO:0000256" key="2">
    <source>
        <dbReference type="ARBA" id="ARBA00022448"/>
    </source>
</evidence>
<dbReference type="EMBL" id="CP080590">
    <property type="protein sequence ID" value="QYO78257.1"/>
    <property type="molecule type" value="Genomic_DNA"/>
</dbReference>
<keyword evidence="7" id="KW-1185">Reference proteome</keyword>
<gene>
    <name evidence="6" type="ORF">K1X15_06795</name>
</gene>
<dbReference type="InterPro" id="IPR051455">
    <property type="entry name" value="Bact_solute-bind_prot3"/>
</dbReference>
<dbReference type="RefSeq" id="WP_220306736.1">
    <property type="nucleotide sequence ID" value="NZ_CP080590.1"/>
</dbReference>
<accession>A0ABX8WL25</accession>
<comment type="similarity">
    <text evidence="1 4">Belongs to the bacterial solute-binding protein 3 family.</text>
</comment>
<organism evidence="6 7">
    <name type="scientific">Devosia salina</name>
    <dbReference type="NCBI Taxonomy" id="2860336"/>
    <lineage>
        <taxon>Bacteria</taxon>
        <taxon>Pseudomonadati</taxon>
        <taxon>Pseudomonadota</taxon>
        <taxon>Alphaproteobacteria</taxon>
        <taxon>Hyphomicrobiales</taxon>
        <taxon>Devosiaceae</taxon>
        <taxon>Devosia</taxon>
    </lineage>
</organism>
<evidence type="ECO:0000256" key="3">
    <source>
        <dbReference type="ARBA" id="ARBA00022729"/>
    </source>
</evidence>
<dbReference type="InterPro" id="IPR001638">
    <property type="entry name" value="Solute-binding_3/MltF_N"/>
</dbReference>
<dbReference type="InterPro" id="IPR018313">
    <property type="entry name" value="SBP_3_CS"/>
</dbReference>
<feature type="domain" description="Solute-binding protein family 3/N-terminal" evidence="5">
    <location>
        <begin position="71"/>
        <end position="315"/>
    </location>
</feature>
<sequence length="375" mass="40952">MAWPKDLKHGGQAGLRLDPHFAPANMGQGELEAVLLIKLLKSLLFLAAMLCALATQQAAAQTLDTVRERGFLICGASNPLAGFSQQDLDGRWSGFDVDLCRALAAAVFGNPDLIEFRSYRGEARFAPLQTGAVDVLMRNGAWTTGRDIRYGARYVTPAFFDGQAFLVPQSMGVVSAYELDDVTICVTDSNGEPEALDEFFFSNQTRFRPVVYEDIADLATAYRAGLCQAISASGRQLQAIRRELPEPNLHRILPERISKEVLGPVVRNGDDQWFKIVRWTIFALINAEEVGVTGLNIDSLSAARTPAVRRILGIEGDFGTALGLRPTFMADAIRAVGNYSELYDRHFGPQTGAAMLRGQNALWGNGGLLYAPPVR</sequence>
<dbReference type="Pfam" id="PF00497">
    <property type="entry name" value="SBP_bac_3"/>
    <property type="match status" value="1"/>
</dbReference>
<evidence type="ECO:0000313" key="6">
    <source>
        <dbReference type="EMBL" id="QYO78257.1"/>
    </source>
</evidence>
<dbReference type="CDD" id="cd13692">
    <property type="entry name" value="PBP2_BztA"/>
    <property type="match status" value="1"/>
</dbReference>
<protein>
    <submittedName>
        <fullName evidence="6">Amino acid ABC transporter substrate-binding protein</fullName>
    </submittedName>
</protein>
<evidence type="ECO:0000259" key="5">
    <source>
        <dbReference type="SMART" id="SM00062"/>
    </source>
</evidence>
<dbReference type="Gene3D" id="3.40.190.10">
    <property type="entry name" value="Periplasmic binding protein-like II"/>
    <property type="match status" value="2"/>
</dbReference>
<evidence type="ECO:0000313" key="7">
    <source>
        <dbReference type="Proteomes" id="UP000825799"/>
    </source>
</evidence>
<dbReference type="SMART" id="SM00062">
    <property type="entry name" value="PBPb"/>
    <property type="match status" value="1"/>
</dbReference>
<keyword evidence="2" id="KW-0813">Transport</keyword>
<keyword evidence="3" id="KW-0732">Signal</keyword>
<dbReference type="Proteomes" id="UP000825799">
    <property type="component" value="Chromosome"/>
</dbReference>